<dbReference type="Proteomes" id="UP000823388">
    <property type="component" value="Chromosome 3K"/>
</dbReference>
<dbReference type="AlphaFoldDB" id="A0A8T0UR69"/>
<organism evidence="2 3">
    <name type="scientific">Panicum virgatum</name>
    <name type="common">Blackwell switchgrass</name>
    <dbReference type="NCBI Taxonomy" id="38727"/>
    <lineage>
        <taxon>Eukaryota</taxon>
        <taxon>Viridiplantae</taxon>
        <taxon>Streptophyta</taxon>
        <taxon>Embryophyta</taxon>
        <taxon>Tracheophyta</taxon>
        <taxon>Spermatophyta</taxon>
        <taxon>Magnoliopsida</taxon>
        <taxon>Liliopsida</taxon>
        <taxon>Poales</taxon>
        <taxon>Poaceae</taxon>
        <taxon>PACMAD clade</taxon>
        <taxon>Panicoideae</taxon>
        <taxon>Panicodae</taxon>
        <taxon>Paniceae</taxon>
        <taxon>Panicinae</taxon>
        <taxon>Panicum</taxon>
        <taxon>Panicum sect. Hiantes</taxon>
    </lineage>
</organism>
<feature type="region of interest" description="Disordered" evidence="1">
    <location>
        <begin position="191"/>
        <end position="225"/>
    </location>
</feature>
<accession>A0A8T0UR69</accession>
<comment type="caution">
    <text evidence="2">The sequence shown here is derived from an EMBL/GenBank/DDBJ whole genome shotgun (WGS) entry which is preliminary data.</text>
</comment>
<dbReference type="SUPFAM" id="SSF54928">
    <property type="entry name" value="RNA-binding domain, RBD"/>
    <property type="match status" value="1"/>
</dbReference>
<reference evidence="2" key="1">
    <citation type="submission" date="2020-05" db="EMBL/GenBank/DDBJ databases">
        <title>WGS assembly of Panicum virgatum.</title>
        <authorList>
            <person name="Lovell J.T."/>
            <person name="Jenkins J."/>
            <person name="Shu S."/>
            <person name="Juenger T.E."/>
            <person name="Schmutz J."/>
        </authorList>
    </citation>
    <scope>NUCLEOTIDE SEQUENCE</scope>
    <source>
        <strain evidence="2">AP13</strain>
    </source>
</reference>
<gene>
    <name evidence="2" type="ORF">PVAP13_3KG201000</name>
</gene>
<dbReference type="PANTHER" id="PTHR35491:SF9">
    <property type="entry name" value="RRM DOMAIN-CONTAINING PROTEIN"/>
    <property type="match status" value="1"/>
</dbReference>
<dbReference type="EMBL" id="CM029041">
    <property type="protein sequence ID" value="KAG2625180.1"/>
    <property type="molecule type" value="Genomic_DNA"/>
</dbReference>
<protein>
    <recommendedName>
        <fullName evidence="4">RRM domain-containing protein</fullName>
    </recommendedName>
</protein>
<feature type="region of interest" description="Disordered" evidence="1">
    <location>
        <begin position="1"/>
        <end position="27"/>
    </location>
</feature>
<dbReference type="CDD" id="cd00590">
    <property type="entry name" value="RRM_SF"/>
    <property type="match status" value="1"/>
</dbReference>
<evidence type="ECO:0008006" key="4">
    <source>
        <dbReference type="Google" id="ProtNLM"/>
    </source>
</evidence>
<proteinExistence type="predicted"/>
<dbReference type="OrthoDB" id="62853at2759"/>
<keyword evidence="3" id="KW-1185">Reference proteome</keyword>
<feature type="region of interest" description="Disordered" evidence="1">
    <location>
        <begin position="115"/>
        <end position="179"/>
    </location>
</feature>
<feature type="compositionally biased region" description="Acidic residues" evidence="1">
    <location>
        <begin position="55"/>
        <end position="66"/>
    </location>
</feature>
<feature type="compositionally biased region" description="Gly residues" evidence="1">
    <location>
        <begin position="1"/>
        <end position="14"/>
    </location>
</feature>
<sequence>MEWGGSGTGIGIGGSPLAQPQPPPAKDVDEAALALTKRARKRSRYLSPPYTDRDVQEEEVAGEEPPPDASAAEALSAVLAAALRHGQAVDPAALRFLALYRRNRNRAATATFDTHPGCRAAAGGGGSSSKPPFPAPAATVGGGHTVVNPSAGPAIRPGDGSPAPAKKKNPQDNPPADGQIWARKSAAGFAANASNGLANPTPPPKRKKKYRNRMRGAAGHEQQHSGNPAALVLDFAAGAPLPSKEDLVSAFRGFGAVIDCETAIAQDKRSARVAFATRAEAEAAFSCAGALGAFGPPDAVPSLQDLPPAVRGAPPPVPRLPLTYIRSNLEKMIASSSFRAANSPEEAAPAMGNLVGEMQGLLAKVDKMLQGRSAAALHH</sequence>
<dbReference type="GO" id="GO:0003676">
    <property type="term" value="F:nucleic acid binding"/>
    <property type="evidence" value="ECO:0007669"/>
    <property type="project" value="InterPro"/>
</dbReference>
<dbReference type="PANTHER" id="PTHR35491">
    <property type="entry name" value="OS12G0638500-LIKE PROTEIN"/>
    <property type="match status" value="1"/>
</dbReference>
<dbReference type="InterPro" id="IPR035979">
    <property type="entry name" value="RBD_domain_sf"/>
</dbReference>
<name>A0A8T0UR69_PANVG</name>
<evidence type="ECO:0000313" key="3">
    <source>
        <dbReference type="Proteomes" id="UP000823388"/>
    </source>
</evidence>
<evidence type="ECO:0000256" key="1">
    <source>
        <dbReference type="SAM" id="MobiDB-lite"/>
    </source>
</evidence>
<feature type="compositionally biased region" description="Basic residues" evidence="1">
    <location>
        <begin position="204"/>
        <end position="214"/>
    </location>
</feature>
<feature type="region of interest" description="Disordered" evidence="1">
    <location>
        <begin position="40"/>
        <end position="71"/>
    </location>
</feature>
<evidence type="ECO:0000313" key="2">
    <source>
        <dbReference type="EMBL" id="KAG2625180.1"/>
    </source>
</evidence>